<evidence type="ECO:0000313" key="3">
    <source>
        <dbReference type="Proteomes" id="UP000789396"/>
    </source>
</evidence>
<evidence type="ECO:0000256" key="1">
    <source>
        <dbReference type="SAM" id="MobiDB-lite"/>
    </source>
</evidence>
<feature type="compositionally biased region" description="Pro residues" evidence="1">
    <location>
        <begin position="171"/>
        <end position="180"/>
    </location>
</feature>
<dbReference type="InterPro" id="IPR011990">
    <property type="entry name" value="TPR-like_helical_dom_sf"/>
</dbReference>
<feature type="region of interest" description="Disordered" evidence="1">
    <location>
        <begin position="163"/>
        <end position="186"/>
    </location>
</feature>
<gene>
    <name evidence="2" type="ORF">RFULGI_LOCUS2285</name>
</gene>
<reference evidence="2" key="1">
    <citation type="submission" date="2021-06" db="EMBL/GenBank/DDBJ databases">
        <authorList>
            <person name="Kallberg Y."/>
            <person name="Tangrot J."/>
            <person name="Rosling A."/>
        </authorList>
    </citation>
    <scope>NUCLEOTIDE SEQUENCE</scope>
    <source>
        <strain evidence="2">IN212</strain>
    </source>
</reference>
<organism evidence="2 3">
    <name type="scientific">Racocetra fulgida</name>
    <dbReference type="NCBI Taxonomy" id="60492"/>
    <lineage>
        <taxon>Eukaryota</taxon>
        <taxon>Fungi</taxon>
        <taxon>Fungi incertae sedis</taxon>
        <taxon>Mucoromycota</taxon>
        <taxon>Glomeromycotina</taxon>
        <taxon>Glomeromycetes</taxon>
        <taxon>Diversisporales</taxon>
        <taxon>Gigasporaceae</taxon>
        <taxon>Racocetra</taxon>
    </lineage>
</organism>
<dbReference type="Proteomes" id="UP000789396">
    <property type="component" value="Unassembled WGS sequence"/>
</dbReference>
<accession>A0A9N9EXC9</accession>
<dbReference type="PANTHER" id="PTHR45011:SF1">
    <property type="entry name" value="DAP3-BINDING CELL DEATH ENHANCER 1"/>
    <property type="match status" value="1"/>
</dbReference>
<dbReference type="AlphaFoldDB" id="A0A9N9EXC9"/>
<keyword evidence="3" id="KW-1185">Reference proteome</keyword>
<sequence length="553" mass="61980">MTAKVTSTISVWARNFLLPKTTHNNSHFVEYHHHSSFFSQSHSRFASTVSDQQGFHCGNAQAAPDDQQFNQAWYQGVSPHPSVKVATVIAGASAAFWFNHRDENPQWKQLLPQNVINNAKCWSYEKSQKICESFSWLSAMFDESCPRQAYMVGMMGMMPRNVKPGSREPLLTPPLTPDSSPPGLNDGFKSHVSKGIENGCQSSSPLESAIFDFETFINRNVARAENITGLYYARHNQMNNVKAQNSTTHTPAHFFQLASEKFHPSAQFNLALCYHYGKGGVTYSNLPKAIEYYTLAASDGHKIAQYNLGVLYQKGGKGVEKDVGLSLGWLQKAAEGENGYLPAKLAIALLWQNGVEGVIPKNNDRAKEILNLLIEESRHKIGNTETNANAGNHDPILELTSISSAALANYYLENLSTNSKLPQHHQLSTSARYHWEYLSHPHSPAAIYNLGVLYEFHLNDVQLAVKCYKLAVQLANINKSFNNSQLPSSINQEDLQCVQNAMWNLGVIFAKGKGGLQKDFKEAKRWFNGINDKNQEMEKLEKWLDKKLKRVDL</sequence>
<dbReference type="Pfam" id="PF08238">
    <property type="entry name" value="Sel1"/>
    <property type="match status" value="4"/>
</dbReference>
<comment type="caution">
    <text evidence="2">The sequence shown here is derived from an EMBL/GenBank/DDBJ whole genome shotgun (WGS) entry which is preliminary data.</text>
</comment>
<dbReference type="InterPro" id="IPR052748">
    <property type="entry name" value="ISR_Activator"/>
</dbReference>
<protein>
    <submittedName>
        <fullName evidence="2">1423_t:CDS:1</fullName>
    </submittedName>
</protein>
<name>A0A9N9EXC9_9GLOM</name>
<evidence type="ECO:0000313" key="2">
    <source>
        <dbReference type="EMBL" id="CAG8497619.1"/>
    </source>
</evidence>
<dbReference type="Gene3D" id="1.25.40.10">
    <property type="entry name" value="Tetratricopeptide repeat domain"/>
    <property type="match status" value="1"/>
</dbReference>
<dbReference type="OrthoDB" id="2402420at2759"/>
<dbReference type="InterPro" id="IPR006597">
    <property type="entry name" value="Sel1-like"/>
</dbReference>
<dbReference type="SMART" id="SM00671">
    <property type="entry name" value="SEL1"/>
    <property type="match status" value="4"/>
</dbReference>
<dbReference type="SUPFAM" id="SSF81901">
    <property type="entry name" value="HCP-like"/>
    <property type="match status" value="2"/>
</dbReference>
<dbReference type="PANTHER" id="PTHR45011">
    <property type="entry name" value="DAP3-BINDING CELL DEATH ENHANCER 1"/>
    <property type="match status" value="1"/>
</dbReference>
<proteinExistence type="predicted"/>
<dbReference type="EMBL" id="CAJVPZ010001689">
    <property type="protein sequence ID" value="CAG8497619.1"/>
    <property type="molecule type" value="Genomic_DNA"/>
</dbReference>